<evidence type="ECO:0000313" key="2">
    <source>
        <dbReference type="EMBL" id="KAF3797524.1"/>
    </source>
</evidence>
<dbReference type="RefSeq" id="XP_045256688.1">
    <property type="nucleotide sequence ID" value="XM_045414222.1"/>
</dbReference>
<proteinExistence type="predicted"/>
<keyword evidence="3" id="KW-1185">Reference proteome</keyword>
<dbReference type="InterPro" id="IPR008030">
    <property type="entry name" value="NmrA-like"/>
</dbReference>
<dbReference type="GeneID" id="69021498"/>
<dbReference type="PANTHER" id="PTHR43162:SF1">
    <property type="entry name" value="PRESTALK A DIFFERENTIATION PROTEIN A"/>
    <property type="match status" value="1"/>
</dbReference>
<accession>A0A8H4FE00</accession>
<protein>
    <recommendedName>
        <fullName evidence="1">NmrA-like domain-containing protein</fullName>
    </recommendedName>
</protein>
<dbReference type="Pfam" id="PF05368">
    <property type="entry name" value="NmrA"/>
    <property type="match status" value="1"/>
</dbReference>
<dbReference type="SUPFAM" id="SSF51735">
    <property type="entry name" value="NAD(P)-binding Rossmann-fold domains"/>
    <property type="match status" value="1"/>
</dbReference>
<dbReference type="Gene3D" id="3.40.50.720">
    <property type="entry name" value="NAD(P)-binding Rossmann-like Domain"/>
    <property type="match status" value="1"/>
</dbReference>
<evidence type="ECO:0000259" key="1">
    <source>
        <dbReference type="Pfam" id="PF05368"/>
    </source>
</evidence>
<dbReference type="Proteomes" id="UP000613401">
    <property type="component" value="Unassembled WGS sequence"/>
</dbReference>
<dbReference type="InterPro" id="IPR051604">
    <property type="entry name" value="Ergot_Alk_Oxidoreductase"/>
</dbReference>
<feature type="domain" description="NmrA-like" evidence="1">
    <location>
        <begin position="6"/>
        <end position="296"/>
    </location>
</feature>
<dbReference type="InterPro" id="IPR036291">
    <property type="entry name" value="NAD(P)-bd_dom_sf"/>
</dbReference>
<gene>
    <name evidence="2" type="ORF">GCG54_00014384</name>
</gene>
<name>A0A8H4FE00_COLGL</name>
<dbReference type="AlphaFoldDB" id="A0A8H4FE00"/>
<evidence type="ECO:0000313" key="3">
    <source>
        <dbReference type="Proteomes" id="UP000613401"/>
    </source>
</evidence>
<comment type="caution">
    <text evidence="2">The sequence shown here is derived from an EMBL/GenBank/DDBJ whole genome shotgun (WGS) entry which is preliminary data.</text>
</comment>
<reference evidence="2" key="1">
    <citation type="journal article" date="2020" name="Phytopathology">
        <title>Genome sequence and comparative analysis of Colletotrichum gloeosporioides isolated from Liriodendron leaves.</title>
        <authorList>
            <person name="Fu F.F."/>
            <person name="Hao Z."/>
            <person name="Wang P."/>
            <person name="Lu Y."/>
            <person name="Xue L.J."/>
            <person name="Wei G."/>
            <person name="Tian Y."/>
            <person name="Baishi H."/>
            <person name="Xu H."/>
            <person name="Shi J."/>
            <person name="Cheng T."/>
            <person name="Wang G."/>
            <person name="Yi Y."/>
            <person name="Chen J."/>
        </authorList>
    </citation>
    <scope>NUCLEOTIDE SEQUENCE</scope>
    <source>
        <strain evidence="2">Lc1</strain>
    </source>
</reference>
<sequence>MASSTPTVIIFGAAGAVGRAAAIEAHSRGARIFLAMRNTKKPIPGLSGELEEKSNFTRIEADLLKPDSIRSAISKSGATVAFTYVIHQAQDAMKSAFGAMKDAGIKRIVFLSSYTVYPDREAAVRENHVIAGLHARAEVSLEETGLPSTILRPMYFSSNISSEAEDVKNGEVYLLRPGAISDYLAPEDIGYVAGAKLAQPTTESEIIPLCGPDLLSQRDAWEIVSQELGREIKIKEIGEEEFLARQQVPPPLARTLADYWLEGEETSARYPADRYKEASANLKKYTGREPTTFSQWIKAHKSELFDA</sequence>
<dbReference type="EMBL" id="WVTB01000114">
    <property type="protein sequence ID" value="KAF3797524.1"/>
    <property type="molecule type" value="Genomic_DNA"/>
</dbReference>
<organism evidence="2 3">
    <name type="scientific">Colletotrichum gloeosporioides</name>
    <name type="common">Anthracnose fungus</name>
    <name type="synonym">Glomerella cingulata</name>
    <dbReference type="NCBI Taxonomy" id="474922"/>
    <lineage>
        <taxon>Eukaryota</taxon>
        <taxon>Fungi</taxon>
        <taxon>Dikarya</taxon>
        <taxon>Ascomycota</taxon>
        <taxon>Pezizomycotina</taxon>
        <taxon>Sordariomycetes</taxon>
        <taxon>Hypocreomycetidae</taxon>
        <taxon>Glomerellales</taxon>
        <taxon>Glomerellaceae</taxon>
        <taxon>Colletotrichum</taxon>
        <taxon>Colletotrichum gloeosporioides species complex</taxon>
    </lineage>
</organism>
<dbReference type="PANTHER" id="PTHR43162">
    <property type="match status" value="1"/>
</dbReference>
<reference evidence="2" key="2">
    <citation type="submission" date="2020-03" db="EMBL/GenBank/DDBJ databases">
        <authorList>
            <person name="Fu F.-F."/>
            <person name="Chen J."/>
        </authorList>
    </citation>
    <scope>NUCLEOTIDE SEQUENCE</scope>
    <source>
        <strain evidence="2">Lc1</strain>
    </source>
</reference>